<evidence type="ECO:0000313" key="2">
    <source>
        <dbReference type="EMBL" id="KAK4300186.1"/>
    </source>
</evidence>
<evidence type="ECO:0000313" key="4">
    <source>
        <dbReference type="Proteomes" id="UP001292094"/>
    </source>
</evidence>
<evidence type="ECO:0000256" key="1">
    <source>
        <dbReference type="SAM" id="MobiDB-lite"/>
    </source>
</evidence>
<sequence length="105" mass="11308">MVVPQSPPILVLHRSSPSPVEGTGVGGRPADGRDSNIITVCPHQGKLIRNAVTQCPHVIGWSGTLLRNLSSTLLNWSAEEHSASHTYLGSALKSFGPRYEIEVIR</sequence>
<keyword evidence="4" id="KW-1185">Reference proteome</keyword>
<feature type="region of interest" description="Disordered" evidence="1">
    <location>
        <begin position="1"/>
        <end position="36"/>
    </location>
</feature>
<comment type="caution">
    <text evidence="3">The sequence shown here is derived from an EMBL/GenBank/DDBJ whole genome shotgun (WGS) entry which is preliminary data.</text>
</comment>
<reference evidence="3" key="1">
    <citation type="submission" date="2023-11" db="EMBL/GenBank/DDBJ databases">
        <title>Genome assemblies of two species of porcelain crab, Petrolisthes cinctipes and Petrolisthes manimaculis (Anomura: Porcellanidae).</title>
        <authorList>
            <person name="Angst P."/>
        </authorList>
    </citation>
    <scope>NUCLEOTIDE SEQUENCE</scope>
    <source>
        <strain evidence="3">PB745_02</strain>
        <tissue evidence="3">Gill</tissue>
    </source>
</reference>
<dbReference type="EMBL" id="JAWZYT010003101">
    <property type="protein sequence ID" value="KAK4300186.1"/>
    <property type="molecule type" value="Genomic_DNA"/>
</dbReference>
<protein>
    <submittedName>
        <fullName evidence="3">Uncharacterized protein</fullName>
    </submittedName>
</protein>
<organism evidence="3 4">
    <name type="scientific">Petrolisthes manimaculis</name>
    <dbReference type="NCBI Taxonomy" id="1843537"/>
    <lineage>
        <taxon>Eukaryota</taxon>
        <taxon>Metazoa</taxon>
        <taxon>Ecdysozoa</taxon>
        <taxon>Arthropoda</taxon>
        <taxon>Crustacea</taxon>
        <taxon>Multicrustacea</taxon>
        <taxon>Malacostraca</taxon>
        <taxon>Eumalacostraca</taxon>
        <taxon>Eucarida</taxon>
        <taxon>Decapoda</taxon>
        <taxon>Pleocyemata</taxon>
        <taxon>Anomura</taxon>
        <taxon>Galatheoidea</taxon>
        <taxon>Porcellanidae</taxon>
        <taxon>Petrolisthes</taxon>
    </lineage>
</organism>
<accession>A0AAE1P3U0</accession>
<name>A0AAE1P3U0_9EUCA</name>
<dbReference type="AlphaFoldDB" id="A0AAE1P3U0"/>
<proteinExistence type="predicted"/>
<dbReference type="Proteomes" id="UP001292094">
    <property type="component" value="Unassembled WGS sequence"/>
</dbReference>
<gene>
    <name evidence="2" type="ORF">Pmani_027600</name>
    <name evidence="3" type="ORF">Pmani_027601</name>
</gene>
<evidence type="ECO:0000313" key="3">
    <source>
        <dbReference type="EMBL" id="KAK4300187.1"/>
    </source>
</evidence>
<dbReference type="EMBL" id="JAWZYT010003101">
    <property type="protein sequence ID" value="KAK4300187.1"/>
    <property type="molecule type" value="Genomic_DNA"/>
</dbReference>